<name>A0A177AVE8_9BILA</name>
<dbReference type="EMBL" id="LWCA01001075">
    <property type="protein sequence ID" value="OAF65987.1"/>
    <property type="molecule type" value="Genomic_DNA"/>
</dbReference>
<reference evidence="2 3" key="1">
    <citation type="submission" date="2016-04" db="EMBL/GenBank/DDBJ databases">
        <title>The genome of Intoshia linei affirms orthonectids as highly simplified spiralians.</title>
        <authorList>
            <person name="Mikhailov K.V."/>
            <person name="Slusarev G.S."/>
            <person name="Nikitin M.A."/>
            <person name="Logacheva M.D."/>
            <person name="Penin A."/>
            <person name="Aleoshin V."/>
            <person name="Panchin Y.V."/>
        </authorList>
    </citation>
    <scope>NUCLEOTIDE SEQUENCE [LARGE SCALE GENOMIC DNA]</scope>
    <source>
        <strain evidence="2">Intl2013</strain>
        <tissue evidence="2">Whole animal</tissue>
    </source>
</reference>
<accession>A0A177AVE8</accession>
<dbReference type="GO" id="GO:0004674">
    <property type="term" value="F:protein serine/threonine kinase activity"/>
    <property type="evidence" value="ECO:0007669"/>
    <property type="project" value="TreeGrafter"/>
</dbReference>
<dbReference type="PANTHER" id="PTHR44329:SF253">
    <property type="entry name" value="KINASE SUPPRESSOR OF RAS 2"/>
    <property type="match status" value="1"/>
</dbReference>
<dbReference type="Gene3D" id="1.10.510.10">
    <property type="entry name" value="Transferase(Phosphotransferase) domain 1"/>
    <property type="match status" value="1"/>
</dbReference>
<sequence>AISYLHAKNIVHKNLNTKCVLVEKERILVQDLGILDLRLLCYNYGGNKKLKIPNGLLTSIPPEIIRIIKPSIKVNEIQFEPKSDIYAFGTLWYNLICGEKPYMGSCPEAIIRKIGLGDLQSLYRINSPKEFKNLLIIMWSYNKNKRPTASKVKEILNNLPKQMVGRSPSQPLHAKSGI</sequence>
<protein>
    <recommendedName>
        <fullName evidence="1">Protein kinase domain-containing protein</fullName>
    </recommendedName>
</protein>
<dbReference type="GO" id="GO:0005524">
    <property type="term" value="F:ATP binding"/>
    <property type="evidence" value="ECO:0007669"/>
    <property type="project" value="InterPro"/>
</dbReference>
<dbReference type="Proteomes" id="UP000078046">
    <property type="component" value="Unassembled WGS sequence"/>
</dbReference>
<feature type="non-terminal residue" evidence="2">
    <location>
        <position position="1"/>
    </location>
</feature>
<dbReference type="InterPro" id="IPR001245">
    <property type="entry name" value="Ser-Thr/Tyr_kinase_cat_dom"/>
</dbReference>
<gene>
    <name evidence="2" type="ORF">A3Q56_06277</name>
</gene>
<dbReference type="InterPro" id="IPR000719">
    <property type="entry name" value="Prot_kinase_dom"/>
</dbReference>
<dbReference type="SUPFAM" id="SSF56112">
    <property type="entry name" value="Protein kinase-like (PK-like)"/>
    <property type="match status" value="1"/>
</dbReference>
<dbReference type="OrthoDB" id="774951at2759"/>
<feature type="domain" description="Protein kinase" evidence="1">
    <location>
        <begin position="1"/>
        <end position="156"/>
    </location>
</feature>
<proteinExistence type="predicted"/>
<dbReference type="Pfam" id="PF07714">
    <property type="entry name" value="PK_Tyr_Ser-Thr"/>
    <property type="match status" value="1"/>
</dbReference>
<dbReference type="AlphaFoldDB" id="A0A177AVE8"/>
<dbReference type="InterPro" id="IPR011009">
    <property type="entry name" value="Kinase-like_dom_sf"/>
</dbReference>
<evidence type="ECO:0000313" key="2">
    <source>
        <dbReference type="EMBL" id="OAF65987.1"/>
    </source>
</evidence>
<dbReference type="PANTHER" id="PTHR44329">
    <property type="entry name" value="SERINE/THREONINE-PROTEIN KINASE TNNI3K-RELATED"/>
    <property type="match status" value="1"/>
</dbReference>
<comment type="caution">
    <text evidence="2">The sequence shown here is derived from an EMBL/GenBank/DDBJ whole genome shotgun (WGS) entry which is preliminary data.</text>
</comment>
<keyword evidence="3" id="KW-1185">Reference proteome</keyword>
<evidence type="ECO:0000259" key="1">
    <source>
        <dbReference type="PROSITE" id="PS50011"/>
    </source>
</evidence>
<organism evidence="2 3">
    <name type="scientific">Intoshia linei</name>
    <dbReference type="NCBI Taxonomy" id="1819745"/>
    <lineage>
        <taxon>Eukaryota</taxon>
        <taxon>Metazoa</taxon>
        <taxon>Spiralia</taxon>
        <taxon>Lophotrochozoa</taxon>
        <taxon>Mesozoa</taxon>
        <taxon>Orthonectida</taxon>
        <taxon>Rhopaluridae</taxon>
        <taxon>Intoshia</taxon>
    </lineage>
</organism>
<evidence type="ECO:0000313" key="3">
    <source>
        <dbReference type="Proteomes" id="UP000078046"/>
    </source>
</evidence>
<dbReference type="PROSITE" id="PS50011">
    <property type="entry name" value="PROTEIN_KINASE_DOM"/>
    <property type="match status" value="1"/>
</dbReference>
<dbReference type="InterPro" id="IPR051681">
    <property type="entry name" value="Ser/Thr_Kinases-Pseudokinases"/>
</dbReference>